<feature type="chain" id="PRO_5046931670" description="Lipoprotein" evidence="2">
    <location>
        <begin position="22"/>
        <end position="318"/>
    </location>
</feature>
<dbReference type="Proteomes" id="UP001500897">
    <property type="component" value="Unassembled WGS sequence"/>
</dbReference>
<dbReference type="PROSITE" id="PS51257">
    <property type="entry name" value="PROKAR_LIPOPROTEIN"/>
    <property type="match status" value="1"/>
</dbReference>
<evidence type="ECO:0008006" key="5">
    <source>
        <dbReference type="Google" id="ProtNLM"/>
    </source>
</evidence>
<keyword evidence="4" id="KW-1185">Reference proteome</keyword>
<evidence type="ECO:0000313" key="3">
    <source>
        <dbReference type="EMBL" id="GAA2094783.1"/>
    </source>
</evidence>
<feature type="signal peptide" evidence="2">
    <location>
        <begin position="1"/>
        <end position="21"/>
    </location>
</feature>
<feature type="region of interest" description="Disordered" evidence="1">
    <location>
        <begin position="28"/>
        <end position="50"/>
    </location>
</feature>
<gene>
    <name evidence="3" type="ORF">GCM10009759_22490</name>
</gene>
<evidence type="ECO:0000256" key="2">
    <source>
        <dbReference type="SAM" id="SignalP"/>
    </source>
</evidence>
<dbReference type="RefSeq" id="WP_344551836.1">
    <property type="nucleotide sequence ID" value="NZ_BAAANS010000012.1"/>
</dbReference>
<evidence type="ECO:0000313" key="4">
    <source>
        <dbReference type="Proteomes" id="UP001500897"/>
    </source>
</evidence>
<sequence>MRVRTALAAGAAAALLLTGCASEPVGTGGVGGGKAAPVTTVPAGPEPRPATGAAAEQAAKVAAAWPGSSTRQEWEHGYYPVEDTTEWLPPDAFHSGADKQAYLMRRFDLEVPLPVSFSGLSEVRFADGSTLALPQRSAADVLDPLPAAATGCADDCPSLAVTAARPGTRRVATSRGEATVPVWEFTFAGYAEPFRYPAVLPRAGWSLPRPWPTGTGAWSADGVPVSLTAVSPDGLLLTGYVPFGCATVDPGSVYETDLAVVLIGRTTPRALAPDEGCPASLNAAPVEFRLARPLGTRVVLGLADGLPQLPPPPQPAGR</sequence>
<reference evidence="4" key="1">
    <citation type="journal article" date="2019" name="Int. J. Syst. Evol. Microbiol.">
        <title>The Global Catalogue of Microorganisms (GCM) 10K type strain sequencing project: providing services to taxonomists for standard genome sequencing and annotation.</title>
        <authorList>
            <consortium name="The Broad Institute Genomics Platform"/>
            <consortium name="The Broad Institute Genome Sequencing Center for Infectious Disease"/>
            <person name="Wu L."/>
            <person name="Ma J."/>
        </authorList>
    </citation>
    <scope>NUCLEOTIDE SEQUENCE [LARGE SCALE GENOMIC DNA]</scope>
    <source>
        <strain evidence="4">JCM 14559</strain>
    </source>
</reference>
<evidence type="ECO:0000256" key="1">
    <source>
        <dbReference type="SAM" id="MobiDB-lite"/>
    </source>
</evidence>
<keyword evidence="2" id="KW-0732">Signal</keyword>
<name>A0ABP5I7Y5_9ACTN</name>
<accession>A0ABP5I7Y5</accession>
<dbReference type="EMBL" id="BAAANS010000012">
    <property type="protein sequence ID" value="GAA2094783.1"/>
    <property type="molecule type" value="Genomic_DNA"/>
</dbReference>
<organism evidence="3 4">
    <name type="scientific">Kitasatospora saccharophila</name>
    <dbReference type="NCBI Taxonomy" id="407973"/>
    <lineage>
        <taxon>Bacteria</taxon>
        <taxon>Bacillati</taxon>
        <taxon>Actinomycetota</taxon>
        <taxon>Actinomycetes</taxon>
        <taxon>Kitasatosporales</taxon>
        <taxon>Streptomycetaceae</taxon>
        <taxon>Kitasatospora</taxon>
    </lineage>
</organism>
<comment type="caution">
    <text evidence="3">The sequence shown here is derived from an EMBL/GenBank/DDBJ whole genome shotgun (WGS) entry which is preliminary data.</text>
</comment>
<protein>
    <recommendedName>
        <fullName evidence="5">Lipoprotein</fullName>
    </recommendedName>
</protein>
<proteinExistence type="predicted"/>